<evidence type="ECO:0000259" key="1">
    <source>
        <dbReference type="Pfam" id="PF02627"/>
    </source>
</evidence>
<dbReference type="EMBL" id="BMFZ01000006">
    <property type="protein sequence ID" value="GGA48252.1"/>
    <property type="molecule type" value="Genomic_DNA"/>
</dbReference>
<dbReference type="Pfam" id="PF02627">
    <property type="entry name" value="CMD"/>
    <property type="match status" value="1"/>
</dbReference>
<gene>
    <name evidence="2" type="ORF">GCM10011328_24270</name>
</gene>
<comment type="caution">
    <text evidence="2">The sequence shown here is derived from an EMBL/GenBank/DDBJ whole genome shotgun (WGS) entry which is preliminary data.</text>
</comment>
<accession>A0ABQ1GQW4</accession>
<reference evidence="3" key="1">
    <citation type="journal article" date="2019" name="Int. J. Syst. Evol. Microbiol.">
        <title>The Global Catalogue of Microorganisms (GCM) 10K type strain sequencing project: providing services to taxonomists for standard genome sequencing and annotation.</title>
        <authorList>
            <consortium name="The Broad Institute Genomics Platform"/>
            <consortium name="The Broad Institute Genome Sequencing Center for Infectious Disease"/>
            <person name="Wu L."/>
            <person name="Ma J."/>
        </authorList>
    </citation>
    <scope>NUCLEOTIDE SEQUENCE [LARGE SCALE GENOMIC DNA]</scope>
    <source>
        <strain evidence="3">CGMCC 1.12806</strain>
    </source>
</reference>
<organism evidence="2 3">
    <name type="scientific">Hafnia psychrotolerans</name>
    <dbReference type="NCBI Taxonomy" id="1477018"/>
    <lineage>
        <taxon>Bacteria</taxon>
        <taxon>Pseudomonadati</taxon>
        <taxon>Pseudomonadota</taxon>
        <taxon>Gammaproteobacteria</taxon>
        <taxon>Enterobacterales</taxon>
        <taxon>Hafniaceae</taxon>
        <taxon>Hafnia</taxon>
    </lineage>
</organism>
<feature type="domain" description="Carboxymuconolactone decarboxylase-like" evidence="1">
    <location>
        <begin position="19"/>
        <end position="99"/>
    </location>
</feature>
<dbReference type="RefSeq" id="WP_188473801.1">
    <property type="nucleotide sequence ID" value="NZ_BMFZ01000006.1"/>
</dbReference>
<evidence type="ECO:0000313" key="2">
    <source>
        <dbReference type="EMBL" id="GGA48252.1"/>
    </source>
</evidence>
<dbReference type="Gene3D" id="1.20.1290.10">
    <property type="entry name" value="AhpD-like"/>
    <property type="match status" value="1"/>
</dbReference>
<dbReference type="InterPro" id="IPR029032">
    <property type="entry name" value="AhpD-like"/>
</dbReference>
<sequence>MSTNTPQTLTLEIMAILTPKLAELTEQVLFGDLWERDELSVRDRSLITVATLVALNRVEQLPYHLTLAMKNGVTQLELSELITHLAFYAGWPAAASALTPFAHLMMEKEGE</sequence>
<dbReference type="InterPro" id="IPR052512">
    <property type="entry name" value="4CMD/NDH-1_regulator"/>
</dbReference>
<name>A0ABQ1GQW4_9GAMM</name>
<dbReference type="Proteomes" id="UP000627464">
    <property type="component" value="Unassembled WGS sequence"/>
</dbReference>
<dbReference type="InterPro" id="IPR003779">
    <property type="entry name" value="CMD-like"/>
</dbReference>
<protein>
    <recommendedName>
        <fullName evidence="1">Carboxymuconolactone decarboxylase-like domain-containing protein</fullName>
    </recommendedName>
</protein>
<keyword evidence="3" id="KW-1185">Reference proteome</keyword>
<evidence type="ECO:0000313" key="3">
    <source>
        <dbReference type="Proteomes" id="UP000627464"/>
    </source>
</evidence>
<proteinExistence type="predicted"/>
<dbReference type="PANTHER" id="PTHR33570:SF9">
    <property type="entry name" value="BLL4600 PROTEIN"/>
    <property type="match status" value="1"/>
</dbReference>
<dbReference type="PANTHER" id="PTHR33570">
    <property type="entry name" value="4-CARBOXYMUCONOLACTONE DECARBOXYLASE FAMILY PROTEIN"/>
    <property type="match status" value="1"/>
</dbReference>
<dbReference type="SUPFAM" id="SSF69118">
    <property type="entry name" value="AhpD-like"/>
    <property type="match status" value="1"/>
</dbReference>